<dbReference type="Proteomes" id="UP001168972">
    <property type="component" value="Unassembled WGS sequence"/>
</dbReference>
<comment type="caution">
    <text evidence="1">The sequence shown here is derived from an EMBL/GenBank/DDBJ whole genome shotgun (WGS) entry which is preliminary data.</text>
</comment>
<accession>A0AA39FEZ0</accession>
<reference evidence="1" key="2">
    <citation type="submission" date="2023-03" db="EMBL/GenBank/DDBJ databases">
        <authorList>
            <person name="Inwood S.N."/>
            <person name="Skelly J.G."/>
            <person name="Guhlin J."/>
            <person name="Harrop T.W.R."/>
            <person name="Goldson S.G."/>
            <person name="Dearden P.K."/>
        </authorList>
    </citation>
    <scope>NUCLEOTIDE SEQUENCE</scope>
    <source>
        <strain evidence="1">Lincoln</strain>
        <tissue evidence="1">Whole body</tissue>
    </source>
</reference>
<protein>
    <submittedName>
        <fullName evidence="1">Uncharacterized protein</fullName>
    </submittedName>
</protein>
<keyword evidence="2" id="KW-1185">Reference proteome</keyword>
<name>A0AA39FEZ0_MICHY</name>
<evidence type="ECO:0000313" key="2">
    <source>
        <dbReference type="Proteomes" id="UP001168972"/>
    </source>
</evidence>
<dbReference type="AlphaFoldDB" id="A0AA39FEZ0"/>
<evidence type="ECO:0000313" key="1">
    <source>
        <dbReference type="EMBL" id="KAK0168303.1"/>
    </source>
</evidence>
<gene>
    <name evidence="1" type="ORF">PV327_002126</name>
</gene>
<dbReference type="EMBL" id="JAQQBR010001831">
    <property type="protein sequence ID" value="KAK0168303.1"/>
    <property type="molecule type" value="Genomic_DNA"/>
</dbReference>
<sequence length="84" mass="9753">MPVYNGKSISFIEPTQANDSLPPHYQSQFNTLFGFRDILCSLGFTVSVWEMKNDGNGKIQKPHIQMYMFILHVHHKNAVEENER</sequence>
<proteinExistence type="predicted"/>
<reference evidence="1" key="1">
    <citation type="journal article" date="2023" name="bioRxiv">
        <title>Scaffold-level genome assemblies of two parasitoid biocontrol wasps reveal the parthenogenesis mechanism and an associated novel virus.</title>
        <authorList>
            <person name="Inwood S."/>
            <person name="Skelly J."/>
            <person name="Guhlin J."/>
            <person name="Harrop T."/>
            <person name="Goldson S."/>
            <person name="Dearden P."/>
        </authorList>
    </citation>
    <scope>NUCLEOTIDE SEQUENCE</scope>
    <source>
        <strain evidence="1">Lincoln</strain>
        <tissue evidence="1">Whole body</tissue>
    </source>
</reference>
<organism evidence="1 2">
    <name type="scientific">Microctonus hyperodae</name>
    <name type="common">Parasitoid wasp</name>
    <dbReference type="NCBI Taxonomy" id="165561"/>
    <lineage>
        <taxon>Eukaryota</taxon>
        <taxon>Metazoa</taxon>
        <taxon>Ecdysozoa</taxon>
        <taxon>Arthropoda</taxon>
        <taxon>Hexapoda</taxon>
        <taxon>Insecta</taxon>
        <taxon>Pterygota</taxon>
        <taxon>Neoptera</taxon>
        <taxon>Endopterygota</taxon>
        <taxon>Hymenoptera</taxon>
        <taxon>Apocrita</taxon>
        <taxon>Ichneumonoidea</taxon>
        <taxon>Braconidae</taxon>
        <taxon>Euphorinae</taxon>
        <taxon>Microctonus</taxon>
    </lineage>
</organism>